<dbReference type="GO" id="GO:0003824">
    <property type="term" value="F:catalytic activity"/>
    <property type="evidence" value="ECO:0007669"/>
    <property type="project" value="InterPro"/>
</dbReference>
<evidence type="ECO:0000259" key="7">
    <source>
        <dbReference type="PROSITE" id="PS51918"/>
    </source>
</evidence>
<dbReference type="InterPro" id="IPR006638">
    <property type="entry name" value="Elp3/MiaA/NifB-like_rSAM"/>
</dbReference>
<dbReference type="SMART" id="SM00729">
    <property type="entry name" value="Elp3"/>
    <property type="match status" value="1"/>
</dbReference>
<sequence>MFLPTTHEEMMERGWTQLDIILITSDAYIDSPYMGVSVVGRVLEKAGYKVGIIGQPDVTCKDDIARLGEPKLFWGVSGGSVDSMVSNYTATKRFRNSDDYTPGGVNNKRPDRASLVYTNLIRQHFKETVPIMLGGIEASLRRVTHYDFWSNKLRKPILFDAKADYLLYGMSDHSIVEFADALKKGIAPLHVKGLCYISKEPNEAFLSLPSHQECLDDKLKFMDMFDIFYHNNDPISAKGLCQKVDSRYLIQNPPALYLTTEEMDEVSALPFMRDVHPYHKKEGAVKALETIKFSISTHQGCYGECSFCAISVHQGRTIRSRSENSILKEAKHFTTYKDFKGIISDLGGPTANMYGYECHKKVTKGTCEDKSCMFPKLCKALKPTHKKQLDLLRKVRSLPGIKKAFVASGIRYDLISEDKAYGYEYLKEIVEHHLSGQMKIAPEHIDDEILALMGKPGKESLVEFKALFDRLSRESGKKQFLTYYLIAAHPGCEEKHMHSLKQFASNVLKINPEQAQIFTPTPSTYATLMYYTGLHPVTRKPLFVEKDMQKKERQKEIVVAKERKYYSGLDS</sequence>
<feature type="binding site" evidence="6">
    <location>
        <position position="308"/>
    </location>
    <ligand>
        <name>[4Fe-4S] cluster</name>
        <dbReference type="ChEBI" id="CHEBI:49883"/>
        <note>4Fe-4S-S-AdoMet</note>
    </ligand>
</feature>
<keyword evidence="1 6" id="KW-0004">4Fe-4S</keyword>
<dbReference type="NCBIfam" id="TIGR03904">
    <property type="entry name" value="SAM_YgiQ"/>
    <property type="match status" value="1"/>
</dbReference>
<dbReference type="KEGG" id="shal:SHALO_1394"/>
<dbReference type="SFLD" id="SFLDG01069">
    <property type="entry name" value="UPF0313"/>
    <property type="match status" value="1"/>
</dbReference>
<protein>
    <submittedName>
        <fullName evidence="8">Putative radical SAM Fe-S oxidoreductase</fullName>
    </submittedName>
</protein>
<dbReference type="AlphaFoldDB" id="A0A1D7TJQ5"/>
<dbReference type="InterPro" id="IPR020612">
    <property type="entry name" value="Methylthiotransferase_CS"/>
</dbReference>
<dbReference type="HAMAP" id="MF_01251">
    <property type="entry name" value="UPF0313"/>
    <property type="match status" value="1"/>
</dbReference>
<proteinExistence type="inferred from homology"/>
<accession>A0A1D7TJQ5</accession>
<dbReference type="InterPro" id="IPR013704">
    <property type="entry name" value="UPF0313_N"/>
</dbReference>
<keyword evidence="9" id="KW-1185">Reference proteome</keyword>
<dbReference type="InterPro" id="IPR007197">
    <property type="entry name" value="rSAM"/>
</dbReference>
<keyword evidence="4 6" id="KW-0408">Iron</keyword>
<dbReference type="Gene3D" id="3.80.30.20">
    <property type="entry name" value="tm_1862 like domain"/>
    <property type="match status" value="1"/>
</dbReference>
<dbReference type="SFLD" id="SFLDG01082">
    <property type="entry name" value="B12-binding_domain_containing"/>
    <property type="match status" value="1"/>
</dbReference>
<dbReference type="PANTHER" id="PTHR32331">
    <property type="entry name" value="UPF0313 PROTEIN YGIQ"/>
    <property type="match status" value="1"/>
</dbReference>
<reference evidence="9" key="1">
    <citation type="submission" date="2016-08" db="EMBL/GenBank/DDBJ databases">
        <title>Complete genome sequence of the organohalide-respiring Epsilonproteobacterium Sulfurospirillum halorespirans.</title>
        <authorList>
            <person name="Goris T."/>
            <person name="Zimmermann J."/>
            <person name="Schenz B."/>
            <person name="Lemos M."/>
            <person name="Hackermueller J."/>
            <person name="Diekert G."/>
        </authorList>
    </citation>
    <scope>NUCLEOTIDE SEQUENCE [LARGE SCALE GENOMIC DNA]</scope>
    <source>
        <strain>DSM 13726</strain>
        <strain evidence="9">PCE-M2</strain>
    </source>
</reference>
<keyword evidence="2 6" id="KW-0949">S-adenosyl-L-methionine</keyword>
<evidence type="ECO:0000256" key="2">
    <source>
        <dbReference type="ARBA" id="ARBA00022691"/>
    </source>
</evidence>
<name>A0A1D7TJQ5_9BACT</name>
<dbReference type="PROSITE" id="PS01278">
    <property type="entry name" value="MTTASE_RADICAL"/>
    <property type="match status" value="1"/>
</dbReference>
<evidence type="ECO:0000256" key="6">
    <source>
        <dbReference type="HAMAP-Rule" id="MF_01251"/>
    </source>
</evidence>
<dbReference type="PANTHER" id="PTHR32331:SF0">
    <property type="entry name" value="UPF0313 PROTEIN YGIQ"/>
    <property type="match status" value="1"/>
</dbReference>
<organism evidence="8 9">
    <name type="scientific">Sulfurospirillum halorespirans DSM 13726</name>
    <dbReference type="NCBI Taxonomy" id="1193502"/>
    <lineage>
        <taxon>Bacteria</taxon>
        <taxon>Pseudomonadati</taxon>
        <taxon>Campylobacterota</taxon>
        <taxon>Epsilonproteobacteria</taxon>
        <taxon>Campylobacterales</taxon>
        <taxon>Sulfurospirillaceae</taxon>
        <taxon>Sulfurospirillum</taxon>
    </lineage>
</organism>
<dbReference type="Pfam" id="PF04055">
    <property type="entry name" value="Radical_SAM"/>
    <property type="match status" value="1"/>
</dbReference>
<dbReference type="STRING" id="1193502.SHALO_1394"/>
<dbReference type="InterPro" id="IPR023404">
    <property type="entry name" value="rSAM_horseshoe"/>
</dbReference>
<dbReference type="GO" id="GO:0005506">
    <property type="term" value="F:iron ion binding"/>
    <property type="evidence" value="ECO:0007669"/>
    <property type="project" value="UniProtKB-UniRule"/>
</dbReference>
<evidence type="ECO:0000313" key="8">
    <source>
        <dbReference type="EMBL" id="AOO65170.1"/>
    </source>
</evidence>
<dbReference type="InterPro" id="IPR022946">
    <property type="entry name" value="UPF0313"/>
</dbReference>
<evidence type="ECO:0000256" key="1">
    <source>
        <dbReference type="ARBA" id="ARBA00022485"/>
    </source>
</evidence>
<feature type="binding site" evidence="6">
    <location>
        <position position="301"/>
    </location>
    <ligand>
        <name>[4Fe-4S] cluster</name>
        <dbReference type="ChEBI" id="CHEBI:49883"/>
        <note>4Fe-4S-S-AdoMet</note>
    </ligand>
</feature>
<dbReference type="EMBL" id="CP017111">
    <property type="protein sequence ID" value="AOO65170.1"/>
    <property type="molecule type" value="Genomic_DNA"/>
</dbReference>
<dbReference type="PATRIC" id="fig|1193502.14.peg.1414"/>
<dbReference type="PROSITE" id="PS51918">
    <property type="entry name" value="RADICAL_SAM"/>
    <property type="match status" value="1"/>
</dbReference>
<comment type="cofactor">
    <cofactor evidence="6">
        <name>[4Fe-4S] cluster</name>
        <dbReference type="ChEBI" id="CHEBI:49883"/>
    </cofactor>
    <text evidence="6">Binds 1 [4Fe-4S] cluster. The cluster is coordinated with 3 cysteines and an exchangeable S-adenosyl-L-methionine.</text>
</comment>
<dbReference type="RefSeq" id="WP_084010802.1">
    <property type="nucleotide sequence ID" value="NZ_CP017111.1"/>
</dbReference>
<evidence type="ECO:0000256" key="3">
    <source>
        <dbReference type="ARBA" id="ARBA00022723"/>
    </source>
</evidence>
<feature type="domain" description="Radical SAM core" evidence="7">
    <location>
        <begin position="287"/>
        <end position="570"/>
    </location>
</feature>
<evidence type="ECO:0000256" key="4">
    <source>
        <dbReference type="ARBA" id="ARBA00023004"/>
    </source>
</evidence>
<dbReference type="SFLD" id="SFLDS00029">
    <property type="entry name" value="Radical_SAM"/>
    <property type="match status" value="1"/>
</dbReference>
<keyword evidence="3 6" id="KW-0479">Metal-binding</keyword>
<evidence type="ECO:0000256" key="5">
    <source>
        <dbReference type="ARBA" id="ARBA00023014"/>
    </source>
</evidence>
<dbReference type="Proteomes" id="UP000094609">
    <property type="component" value="Chromosome"/>
</dbReference>
<dbReference type="GO" id="GO:0051539">
    <property type="term" value="F:4 iron, 4 sulfur cluster binding"/>
    <property type="evidence" value="ECO:0007669"/>
    <property type="project" value="UniProtKB-KW"/>
</dbReference>
<evidence type="ECO:0000313" key="9">
    <source>
        <dbReference type="Proteomes" id="UP000094609"/>
    </source>
</evidence>
<gene>
    <name evidence="8" type="ORF">SHALO_1394</name>
</gene>
<dbReference type="SUPFAM" id="SSF102114">
    <property type="entry name" value="Radical SAM enzymes"/>
    <property type="match status" value="1"/>
</dbReference>
<comment type="similarity">
    <text evidence="6">Belongs to the UPF0313 family.</text>
</comment>
<feature type="binding site" evidence="6">
    <location>
        <position position="305"/>
    </location>
    <ligand>
        <name>[4Fe-4S] cluster</name>
        <dbReference type="ChEBI" id="CHEBI:49883"/>
        <note>4Fe-4S-S-AdoMet</note>
    </ligand>
</feature>
<keyword evidence="5 6" id="KW-0411">Iron-sulfur</keyword>
<dbReference type="Pfam" id="PF08497">
    <property type="entry name" value="Radical_SAM_N"/>
    <property type="match status" value="1"/>
</dbReference>
<dbReference type="InterPro" id="IPR058240">
    <property type="entry name" value="rSAM_sf"/>
</dbReference>